<keyword evidence="3" id="KW-0804">Transcription</keyword>
<keyword evidence="8" id="KW-1185">Reference proteome</keyword>
<evidence type="ECO:0000313" key="8">
    <source>
        <dbReference type="Proteomes" id="UP000182841"/>
    </source>
</evidence>
<dbReference type="SUPFAM" id="SSF46785">
    <property type="entry name" value="Winged helix' DNA-binding domain"/>
    <property type="match status" value="1"/>
</dbReference>
<dbReference type="STRING" id="943816.AN217_06865"/>
<evidence type="ECO:0000256" key="1">
    <source>
        <dbReference type="ARBA" id="ARBA00023015"/>
    </source>
</evidence>
<feature type="region of interest" description="Disordered" evidence="4">
    <location>
        <begin position="34"/>
        <end position="68"/>
    </location>
</feature>
<sequence>MRGRIQPCGICRSRQRTRARATLAAIVGYEAVTTRSGNGTNGHNLQGDTVSLLQPPGGPPEESGREPVTPLGSVQHALRVLETVSRHRNGVTEEVIARRAELPADRLDQLLRMLCREGYLTRLEDGSYVVGEALMLLGSGMDRSHALRARLQSTLDELRDTVGAAVYFGRYRDGELESAQVADGPTTPAVNQWVDFRSAAHATALGKCLLSQLDHDRRLDHLSRHRTPRLTSRTITDERLLLTALDRQPSTVPVLDLQDYAVGTVCAAVPVTAGSAVSCLALSLPVAQAHRLRRAAEMLSQRAAPVMLSLAI</sequence>
<evidence type="ECO:0000256" key="2">
    <source>
        <dbReference type="ARBA" id="ARBA00023125"/>
    </source>
</evidence>
<evidence type="ECO:0000313" key="7">
    <source>
        <dbReference type="EMBL" id="SES08978.1"/>
    </source>
</evidence>
<protein>
    <submittedName>
        <fullName evidence="7">DNA-binding transcriptional regulator, IclR family</fullName>
    </submittedName>
</protein>
<organism evidence="7 8">
    <name type="scientific">Streptomyces qinglanensis</name>
    <dbReference type="NCBI Taxonomy" id="943816"/>
    <lineage>
        <taxon>Bacteria</taxon>
        <taxon>Bacillati</taxon>
        <taxon>Actinomycetota</taxon>
        <taxon>Actinomycetes</taxon>
        <taxon>Kitasatosporales</taxon>
        <taxon>Streptomycetaceae</taxon>
        <taxon>Streptomyces</taxon>
    </lineage>
</organism>
<dbReference type="InterPro" id="IPR014757">
    <property type="entry name" value="Tscrpt_reg_IclR_C"/>
</dbReference>
<feature type="compositionally biased region" description="Polar residues" evidence="4">
    <location>
        <begin position="34"/>
        <end position="52"/>
    </location>
</feature>
<feature type="domain" description="HTH iclR-type" evidence="5">
    <location>
        <begin position="71"/>
        <end position="132"/>
    </location>
</feature>
<dbReference type="InterPro" id="IPR036390">
    <property type="entry name" value="WH_DNA-bd_sf"/>
</dbReference>
<dbReference type="InterPro" id="IPR029016">
    <property type="entry name" value="GAF-like_dom_sf"/>
</dbReference>
<dbReference type="InterPro" id="IPR050707">
    <property type="entry name" value="HTH_MetabolicPath_Reg"/>
</dbReference>
<dbReference type="PROSITE" id="PS51078">
    <property type="entry name" value="ICLR_ED"/>
    <property type="match status" value="1"/>
</dbReference>
<dbReference type="InterPro" id="IPR005471">
    <property type="entry name" value="Tscrpt_reg_IclR_N"/>
</dbReference>
<dbReference type="Gene3D" id="1.10.10.10">
    <property type="entry name" value="Winged helix-like DNA-binding domain superfamily/Winged helix DNA-binding domain"/>
    <property type="match status" value="1"/>
</dbReference>
<dbReference type="GO" id="GO:0045892">
    <property type="term" value="P:negative regulation of DNA-templated transcription"/>
    <property type="evidence" value="ECO:0007669"/>
    <property type="project" value="TreeGrafter"/>
</dbReference>
<dbReference type="GO" id="GO:0003677">
    <property type="term" value="F:DNA binding"/>
    <property type="evidence" value="ECO:0007669"/>
    <property type="project" value="UniProtKB-KW"/>
</dbReference>
<evidence type="ECO:0000259" key="6">
    <source>
        <dbReference type="PROSITE" id="PS51078"/>
    </source>
</evidence>
<dbReference type="Gene3D" id="3.30.450.40">
    <property type="match status" value="1"/>
</dbReference>
<dbReference type="PANTHER" id="PTHR30136">
    <property type="entry name" value="HELIX-TURN-HELIX TRANSCRIPTIONAL REGULATOR, ICLR FAMILY"/>
    <property type="match status" value="1"/>
</dbReference>
<gene>
    <name evidence="7" type="ORF">SAMN05421870_108216</name>
</gene>
<evidence type="ECO:0000256" key="3">
    <source>
        <dbReference type="ARBA" id="ARBA00023163"/>
    </source>
</evidence>
<evidence type="ECO:0000256" key="4">
    <source>
        <dbReference type="SAM" id="MobiDB-lite"/>
    </source>
</evidence>
<dbReference type="PANTHER" id="PTHR30136:SF24">
    <property type="entry name" value="HTH-TYPE TRANSCRIPTIONAL REPRESSOR ALLR"/>
    <property type="match status" value="1"/>
</dbReference>
<dbReference type="AlphaFoldDB" id="A0A1H9UI71"/>
<dbReference type="InterPro" id="IPR036388">
    <property type="entry name" value="WH-like_DNA-bd_sf"/>
</dbReference>
<dbReference type="SMART" id="SM00346">
    <property type="entry name" value="HTH_ICLR"/>
    <property type="match status" value="1"/>
</dbReference>
<dbReference type="PROSITE" id="PS51077">
    <property type="entry name" value="HTH_ICLR"/>
    <property type="match status" value="1"/>
</dbReference>
<dbReference type="Proteomes" id="UP000182841">
    <property type="component" value="Unassembled WGS sequence"/>
</dbReference>
<feature type="domain" description="IclR-ED" evidence="6">
    <location>
        <begin position="133"/>
        <end position="312"/>
    </location>
</feature>
<proteinExistence type="predicted"/>
<dbReference type="SUPFAM" id="SSF55781">
    <property type="entry name" value="GAF domain-like"/>
    <property type="match status" value="1"/>
</dbReference>
<dbReference type="EMBL" id="FOGO01000008">
    <property type="protein sequence ID" value="SES08978.1"/>
    <property type="molecule type" value="Genomic_DNA"/>
</dbReference>
<name>A0A1H9UI71_9ACTN</name>
<keyword evidence="2 7" id="KW-0238">DNA-binding</keyword>
<reference evidence="8" key="1">
    <citation type="submission" date="2016-10" db="EMBL/GenBank/DDBJ databases">
        <authorList>
            <person name="Varghese N."/>
            <person name="Submissions S."/>
        </authorList>
    </citation>
    <scope>NUCLEOTIDE SEQUENCE [LARGE SCALE GENOMIC DNA]</scope>
    <source>
        <strain evidence="8">CGMCC 4.6825</strain>
    </source>
</reference>
<accession>A0A1H9UI71</accession>
<dbReference type="Pfam" id="PF01614">
    <property type="entry name" value="IclR_C"/>
    <property type="match status" value="1"/>
</dbReference>
<keyword evidence="1" id="KW-0805">Transcription regulation</keyword>
<evidence type="ECO:0000259" key="5">
    <source>
        <dbReference type="PROSITE" id="PS51077"/>
    </source>
</evidence>
<dbReference type="GO" id="GO:0003700">
    <property type="term" value="F:DNA-binding transcription factor activity"/>
    <property type="evidence" value="ECO:0007669"/>
    <property type="project" value="TreeGrafter"/>
</dbReference>